<dbReference type="GO" id="GO:0005886">
    <property type="term" value="C:plasma membrane"/>
    <property type="evidence" value="ECO:0007669"/>
    <property type="project" value="UniProtKB-SubCell"/>
</dbReference>
<evidence type="ECO:0000256" key="1">
    <source>
        <dbReference type="ARBA" id="ARBA00004651"/>
    </source>
</evidence>
<accession>A0A8I5MW32</accession>
<dbReference type="InterPro" id="IPR027336">
    <property type="entry name" value="MRGPCRG"/>
</dbReference>
<name>A0A8I5MW32_PAPAN</name>
<feature type="transmembrane region" description="Helical" evidence="11">
    <location>
        <begin position="323"/>
        <end position="344"/>
    </location>
</feature>
<feature type="transmembrane region" description="Helical" evidence="11">
    <location>
        <begin position="176"/>
        <end position="201"/>
    </location>
</feature>
<keyword evidence="6 11" id="KW-0472">Membrane</keyword>
<evidence type="ECO:0000256" key="3">
    <source>
        <dbReference type="ARBA" id="ARBA00022692"/>
    </source>
</evidence>
<feature type="transmembrane region" description="Helical" evidence="11">
    <location>
        <begin position="141"/>
        <end position="164"/>
    </location>
</feature>
<feature type="region of interest" description="Disordered" evidence="10">
    <location>
        <begin position="51"/>
        <end position="123"/>
    </location>
</feature>
<evidence type="ECO:0000256" key="10">
    <source>
        <dbReference type="SAM" id="MobiDB-lite"/>
    </source>
</evidence>
<comment type="subcellular location">
    <subcellularLocation>
        <location evidence="1">Cell membrane</location>
        <topology evidence="1">Multi-pass membrane protein</topology>
    </subcellularLocation>
</comment>
<keyword evidence="2" id="KW-1003">Cell membrane</keyword>
<proteinExistence type="inferred from homology"/>
<feature type="domain" description="G-protein coupled receptors family 1 profile" evidence="12">
    <location>
        <begin position="156"/>
        <end position="377"/>
    </location>
</feature>
<feature type="transmembrane region" description="Helical" evidence="11">
    <location>
        <begin position="249"/>
        <end position="268"/>
    </location>
</feature>
<evidence type="ECO:0000256" key="8">
    <source>
        <dbReference type="ARBA" id="ARBA00023224"/>
    </source>
</evidence>
<keyword evidence="14" id="KW-1185">Reference proteome</keyword>
<dbReference type="InterPro" id="IPR017452">
    <property type="entry name" value="GPCR_Rhodpsn_7TM"/>
</dbReference>
<evidence type="ECO:0000256" key="4">
    <source>
        <dbReference type="ARBA" id="ARBA00022989"/>
    </source>
</evidence>
<dbReference type="CDD" id="cd15111">
    <property type="entry name" value="7tmA_MrgprG"/>
    <property type="match status" value="1"/>
</dbReference>
<dbReference type="PANTHER" id="PTHR11334:SF32">
    <property type="entry name" value="MAS-RELATED G-PROTEIN COUPLED RECEPTOR MEMBER G"/>
    <property type="match status" value="1"/>
</dbReference>
<keyword evidence="4 11" id="KW-1133">Transmembrane helix</keyword>
<evidence type="ECO:0000256" key="11">
    <source>
        <dbReference type="SAM" id="Phobius"/>
    </source>
</evidence>
<evidence type="ECO:0000313" key="13">
    <source>
        <dbReference type="Ensembl" id="ENSPANP00000049269.1"/>
    </source>
</evidence>
<dbReference type="GeneTree" id="ENSGT01030000234639"/>
<dbReference type="GO" id="GO:0004930">
    <property type="term" value="F:G protein-coupled receptor activity"/>
    <property type="evidence" value="ECO:0007669"/>
    <property type="project" value="UniProtKB-KW"/>
</dbReference>
<evidence type="ECO:0000256" key="7">
    <source>
        <dbReference type="ARBA" id="ARBA00023170"/>
    </source>
</evidence>
<gene>
    <name evidence="13" type="primary">MRGPRG</name>
</gene>
<dbReference type="PANTHER" id="PTHR11334">
    <property type="entry name" value="MAS-RELATED G-PROTEIN COUPLED RECEPTOR"/>
    <property type="match status" value="1"/>
</dbReference>
<reference evidence="13" key="3">
    <citation type="submission" date="2025-09" db="UniProtKB">
        <authorList>
            <consortium name="Ensembl"/>
        </authorList>
    </citation>
    <scope>IDENTIFICATION</scope>
</reference>
<keyword evidence="3 11" id="KW-0812">Transmembrane</keyword>
<evidence type="ECO:0000259" key="12">
    <source>
        <dbReference type="PROSITE" id="PS50262"/>
    </source>
</evidence>
<feature type="transmembrane region" description="Helical" evidence="11">
    <location>
        <begin position="350"/>
        <end position="368"/>
    </location>
</feature>
<dbReference type="InterPro" id="IPR000276">
    <property type="entry name" value="GPCR_Rhodpsn"/>
</dbReference>
<dbReference type="PRINTS" id="PR00237">
    <property type="entry name" value="GPCRRHODOPSN"/>
</dbReference>
<dbReference type="AlphaFoldDB" id="A0A8I5MW32"/>
<evidence type="ECO:0000256" key="5">
    <source>
        <dbReference type="ARBA" id="ARBA00023040"/>
    </source>
</evidence>
<dbReference type="Gene3D" id="1.20.1070.10">
    <property type="entry name" value="Rhodopsin 7-helix transmembrane proteins"/>
    <property type="match status" value="1"/>
</dbReference>
<dbReference type="InterPro" id="IPR026234">
    <property type="entry name" value="MRGPCRFAMILY"/>
</dbReference>
<keyword evidence="5" id="KW-0297">G-protein coupled receptor</keyword>
<dbReference type="OMA" id="PWFEASE"/>
<feature type="transmembrane region" description="Helical" evidence="11">
    <location>
        <begin position="288"/>
        <end position="311"/>
    </location>
</feature>
<keyword evidence="7" id="KW-0675">Receptor</keyword>
<feature type="transmembrane region" description="Helical" evidence="11">
    <location>
        <begin position="207"/>
        <end position="228"/>
    </location>
</feature>
<dbReference type="PROSITE" id="PS50262">
    <property type="entry name" value="G_PROTEIN_RECEP_F1_2"/>
    <property type="match status" value="1"/>
</dbReference>
<reference evidence="13 14" key="1">
    <citation type="submission" date="2012-03" db="EMBL/GenBank/DDBJ databases">
        <title>Whole Genome Assembly of Papio anubis.</title>
        <authorList>
            <person name="Liu Y.L."/>
            <person name="Abraham K.A."/>
            <person name="Akbar H.A."/>
            <person name="Ali S.A."/>
            <person name="Anosike U.A."/>
            <person name="Aqrawi P.A."/>
            <person name="Arias F.A."/>
            <person name="Attaway T.A."/>
            <person name="Awwad R.A."/>
            <person name="Babu C.B."/>
            <person name="Bandaranaike D.B."/>
            <person name="Battles P.B."/>
            <person name="Bell A.B."/>
            <person name="Beltran B.B."/>
            <person name="Berhane-Mersha D.B."/>
            <person name="Bess C.B."/>
            <person name="Bickham C.B."/>
            <person name="Bolden T.B."/>
            <person name="Carter K.C."/>
            <person name="Chau D.C."/>
            <person name="Chavez A.C."/>
            <person name="Clerc-Blankenburg K.C."/>
            <person name="Coyle M.C."/>
            <person name="Dao M.D."/>
            <person name="Davila M.L.D."/>
            <person name="Davy-Carroll L.D."/>
            <person name="Denson S.D."/>
            <person name="Dinh H.D."/>
            <person name="Fernandez S.F."/>
            <person name="Fernando P.F."/>
            <person name="Forbes L.F."/>
            <person name="Francis C.F."/>
            <person name="Francisco L.F."/>
            <person name="Fu Q.F."/>
            <person name="Garcia-Iii R.G."/>
            <person name="Garrett T.G."/>
            <person name="Gross S.G."/>
            <person name="Gubbala S.G."/>
            <person name="Hirani K.H."/>
            <person name="Hogues M.H."/>
            <person name="Hollins B.H."/>
            <person name="Jackson L.J."/>
            <person name="Javaid M.J."/>
            <person name="Jhangiani S.J."/>
            <person name="Johnson A.J."/>
            <person name="Johnson B.J."/>
            <person name="Jones J.J."/>
            <person name="Joshi V.J."/>
            <person name="Kalu J.K."/>
            <person name="Khan N.K."/>
            <person name="Korchina V.K."/>
            <person name="Kovar C.K."/>
            <person name="Lago L.L."/>
            <person name="Lara F.L."/>
            <person name="Le T.-K.L."/>
            <person name="Lee S.L."/>
            <person name="Legall-Iii F.L."/>
            <person name="Lemon S.L."/>
            <person name="Liu J.L."/>
            <person name="Liu Y.-S.L."/>
            <person name="Liyanage D.L."/>
            <person name="Lopez J.L."/>
            <person name="Lorensuhewa L.L."/>
            <person name="Mata R.M."/>
            <person name="Mathew T.M."/>
            <person name="Mercado C.M."/>
            <person name="Mercado I.M."/>
            <person name="Morales K.M."/>
            <person name="Morgan M.M."/>
            <person name="Munidasa M.M."/>
            <person name="Ngo D.N."/>
            <person name="Nguyen L.N."/>
            <person name="Nguyen T.N."/>
            <person name="Nguyen N.N."/>
            <person name="Obregon M.O."/>
            <person name="Okwuonu G.O."/>
            <person name="Ongeri F.O."/>
            <person name="Onwere C.O."/>
            <person name="Osifeso I.O."/>
            <person name="Parra A.P."/>
            <person name="Patil S.P."/>
            <person name="Perez A.P."/>
            <person name="Perez Y.P."/>
            <person name="Pham C.P."/>
            <person name="Pu L.-L.P."/>
            <person name="Puazo M.P."/>
            <person name="Quiroz J.Q."/>
            <person name="Rouhana J.R."/>
            <person name="Ruiz M.R."/>
            <person name="Ruiz S.-J.R."/>
            <person name="Saada N.S."/>
            <person name="Santibanez J.S."/>
            <person name="Scheel M.S."/>
            <person name="Schneider B.S."/>
            <person name="Simmons D.S."/>
            <person name="Sisson I.S."/>
            <person name="Tang L.-Y.T."/>
            <person name="Thornton R.T."/>
            <person name="Tisius J.T."/>
            <person name="Toledanes G.T."/>
            <person name="Trejos Z.T."/>
            <person name="Usmani K.U."/>
            <person name="Varghese R.V."/>
            <person name="Vattathil S.V."/>
            <person name="Vee V.V."/>
            <person name="Walker D.W."/>
            <person name="Weissenberger G.W."/>
            <person name="White C.W."/>
            <person name="Williams A.W."/>
            <person name="Woodworth J.W."/>
            <person name="Wright R.W."/>
            <person name="Zhu Y.Z."/>
            <person name="Han Y.H."/>
            <person name="Newsham I.N."/>
            <person name="Nazareth L.N."/>
            <person name="Worley K.W."/>
            <person name="Muzny D.M."/>
            <person name="Rogers J.R."/>
            <person name="Gibbs R.G."/>
        </authorList>
    </citation>
    <scope>NUCLEOTIDE SEQUENCE [LARGE SCALE GENOMIC DNA]</scope>
</reference>
<reference evidence="13" key="2">
    <citation type="submission" date="2025-08" db="UniProtKB">
        <authorList>
            <consortium name="Ensembl"/>
        </authorList>
    </citation>
    <scope>IDENTIFICATION</scope>
</reference>
<organism evidence="13 14">
    <name type="scientific">Papio anubis</name>
    <name type="common">Olive baboon</name>
    <dbReference type="NCBI Taxonomy" id="9555"/>
    <lineage>
        <taxon>Eukaryota</taxon>
        <taxon>Metazoa</taxon>
        <taxon>Chordata</taxon>
        <taxon>Craniata</taxon>
        <taxon>Vertebrata</taxon>
        <taxon>Euteleostomi</taxon>
        <taxon>Mammalia</taxon>
        <taxon>Eutheria</taxon>
        <taxon>Euarchontoglires</taxon>
        <taxon>Primates</taxon>
        <taxon>Haplorrhini</taxon>
        <taxon>Catarrhini</taxon>
        <taxon>Cercopithecidae</taxon>
        <taxon>Cercopithecinae</taxon>
        <taxon>Papio</taxon>
    </lineage>
</organism>
<evidence type="ECO:0000313" key="14">
    <source>
        <dbReference type="Proteomes" id="UP000028761"/>
    </source>
</evidence>
<dbReference type="PRINTS" id="PR02108">
    <property type="entry name" value="MRGPCRFAMILY"/>
</dbReference>
<evidence type="ECO:0000256" key="9">
    <source>
        <dbReference type="ARBA" id="ARBA00061394"/>
    </source>
</evidence>
<evidence type="ECO:0000256" key="2">
    <source>
        <dbReference type="ARBA" id="ARBA00022475"/>
    </source>
</evidence>
<protein>
    <submittedName>
        <fullName evidence="13">MAS related GPR family member G</fullName>
    </submittedName>
</protein>
<dbReference type="Ensembl" id="ENSPANT00000069940.1">
    <property type="protein sequence ID" value="ENSPANP00000049269.1"/>
    <property type="gene ID" value="ENSPANG00000037617.1"/>
</dbReference>
<keyword evidence="8" id="KW-0807">Transducer</keyword>
<comment type="similarity">
    <text evidence="9">Belongs to the G-protein coupled receptor 1 family. Mas subfamily.</text>
</comment>
<dbReference type="FunFam" id="1.20.1070.10:FF:000193">
    <property type="entry name" value="Mas-related G-protein coupled receptor member E"/>
    <property type="match status" value="1"/>
</dbReference>
<dbReference type="SUPFAM" id="SSF81321">
    <property type="entry name" value="Family A G protein-coupled receptor-like"/>
    <property type="match status" value="1"/>
</dbReference>
<feature type="compositionally biased region" description="Low complexity" evidence="10">
    <location>
        <begin position="72"/>
        <end position="93"/>
    </location>
</feature>
<evidence type="ECO:0000256" key="6">
    <source>
        <dbReference type="ARBA" id="ARBA00023136"/>
    </source>
</evidence>
<sequence length="416" mass="44649">MAACICPSPCVSGSWRGPLALPPSPKPLPWFEASEQPPECTKCTASGMSPGIQPLLRPGVHREGWGLPPTPHTTSSLLPPPSSSGHLKPLPLGTSLDTSRDAPGRGLRQQAGLGSPGPSPAPSEPARMFGLLSPWRTFDNVVFYLTLIVGLGGLVGNGLVLWNLGFHIKKGPFSVYLLHLAAADFLFLSCHMGFSVAQAALGAQDTLYFVLTFLWFAVGLWLLAAFSVERCLSNLFPTCYQGCRPRHASAILCTLVWALTLPAVLLPANACGLLRNSTHLLVCLRYHVASVIWLLVLACVACTAGVVLFVWVTCCSTRPRPRLYGIVLGALFLLFFCGLPLVLYWSLQPLLNFLLPMFLPLATLLACINSSSKPLIYLASGRQPGKREPLQVVLRRALGEGAELGARGQSLPMGLL</sequence>
<dbReference type="Proteomes" id="UP000028761">
    <property type="component" value="Chromosome 12"/>
</dbReference>